<evidence type="ECO:0000313" key="2">
    <source>
        <dbReference type="EMBL" id="KGM02513.1"/>
    </source>
</evidence>
<evidence type="ECO:0000256" key="1">
    <source>
        <dbReference type="SAM" id="MobiDB-lite"/>
    </source>
</evidence>
<dbReference type="EMBL" id="AXNT01000045">
    <property type="protein sequence ID" value="KGM02513.1"/>
    <property type="molecule type" value="Genomic_DNA"/>
</dbReference>
<comment type="caution">
    <text evidence="2">The sequence shown here is derived from an EMBL/GenBank/DDBJ whole genome shotgun (WGS) entry which is preliminary data.</text>
</comment>
<feature type="compositionally biased region" description="Acidic residues" evidence="1">
    <location>
        <begin position="51"/>
        <end position="69"/>
    </location>
</feature>
<sequence>MSTVPRDLTSDTAADHRAERVLTEAEAFAGDARTGGDPSRAPHSLSATEQQADDEAIAATEEWDDPARL</sequence>
<gene>
    <name evidence="2" type="ORF">Q760_13085</name>
</gene>
<feature type="region of interest" description="Disordered" evidence="1">
    <location>
        <begin position="26"/>
        <end position="69"/>
    </location>
</feature>
<name>A0A0A0B8I9_9CELL</name>
<protein>
    <submittedName>
        <fullName evidence="2">Uncharacterized protein</fullName>
    </submittedName>
</protein>
<dbReference type="Proteomes" id="UP000029833">
    <property type="component" value="Unassembled WGS sequence"/>
</dbReference>
<accession>A0A0A0B8I9</accession>
<evidence type="ECO:0000313" key="3">
    <source>
        <dbReference type="Proteomes" id="UP000029833"/>
    </source>
</evidence>
<dbReference type="AlphaFoldDB" id="A0A0A0B8I9"/>
<reference evidence="2 3" key="1">
    <citation type="submission" date="2013-10" db="EMBL/GenBank/DDBJ databases">
        <authorList>
            <person name="Wang G."/>
            <person name="Zhuang W."/>
        </authorList>
    </citation>
    <scope>NUCLEOTIDE SEQUENCE [LARGE SCALE GENOMIC DNA]</scope>
    <source>
        <strain evidence="2 3">DSM 20118</strain>
    </source>
</reference>
<dbReference type="OrthoDB" id="5149691at2"/>
<proteinExistence type="predicted"/>
<dbReference type="RefSeq" id="WP_034628599.1">
    <property type="nucleotide sequence ID" value="NZ_AXNT01000045.1"/>
</dbReference>
<organism evidence="2 3">
    <name type="scientific">Cellulomonas cellasea DSM 20118</name>
    <dbReference type="NCBI Taxonomy" id="1408250"/>
    <lineage>
        <taxon>Bacteria</taxon>
        <taxon>Bacillati</taxon>
        <taxon>Actinomycetota</taxon>
        <taxon>Actinomycetes</taxon>
        <taxon>Micrococcales</taxon>
        <taxon>Cellulomonadaceae</taxon>
        <taxon>Cellulomonas</taxon>
    </lineage>
</organism>
<keyword evidence="3" id="KW-1185">Reference proteome</keyword>